<keyword evidence="3" id="KW-1185">Reference proteome</keyword>
<proteinExistence type="predicted"/>
<keyword evidence="1" id="KW-0812">Transmembrane</keyword>
<name>Q3SV10_NITWN</name>
<evidence type="ECO:0000313" key="2">
    <source>
        <dbReference type="EMBL" id="ABA03881.1"/>
    </source>
</evidence>
<dbReference type="eggNOG" id="COG4446">
    <property type="taxonomic scope" value="Bacteria"/>
</dbReference>
<keyword evidence="1" id="KW-1133">Transmembrane helix</keyword>
<organism evidence="2 3">
    <name type="scientific">Nitrobacter winogradskyi (strain ATCC 25391 / DSM 10237 / CIP 104748 / NCIMB 11846 / Nb-255)</name>
    <dbReference type="NCBI Taxonomy" id="323098"/>
    <lineage>
        <taxon>Bacteria</taxon>
        <taxon>Pseudomonadati</taxon>
        <taxon>Pseudomonadota</taxon>
        <taxon>Alphaproteobacteria</taxon>
        <taxon>Hyphomicrobiales</taxon>
        <taxon>Nitrobacteraceae</taxon>
        <taxon>Nitrobacter</taxon>
    </lineage>
</organism>
<protein>
    <recommendedName>
        <fullName evidence="4">DUF1499 domain-containing protein</fullName>
    </recommendedName>
</protein>
<feature type="transmembrane region" description="Helical" evidence="1">
    <location>
        <begin position="57"/>
        <end position="76"/>
    </location>
</feature>
<feature type="transmembrane region" description="Helical" evidence="1">
    <location>
        <begin position="82"/>
        <end position="106"/>
    </location>
</feature>
<sequence>MESGSSLCLREHSFCSKRYRRSRRRRAAATNRFMARRFSARYQTEPFSALATWARRLAVFSAVATVVSVAAVRFGILESKPALATLLGALACAGLSVLLALAGLVALWRDGSRGIGRILTALLLNVLVLAYPAYLAVRHRNLPPIHDITTDPVNPPHFEALARLRGMDGANSAVYAGLYSAEQQRAAYPAIEPVELDLTAQQAFDIVRRLVTRRKWLVIDERPPQPPRQSGHIEAVARTPVMGFREDVAIRIMPTEDGSRIDIRSSSRYFEHDLGSNAARVSSLIDDINIAAENVVDKAVKEPPVPVKPPARGAVKR</sequence>
<dbReference type="InterPro" id="IPR010865">
    <property type="entry name" value="DUF1499"/>
</dbReference>
<reference evidence="2 3" key="1">
    <citation type="journal article" date="2006" name="Appl. Environ. Microbiol.">
        <title>Genome sequence of the chemolithoautotrophic nitrite-oxidizing bacterium Nitrobacter winogradskyi Nb-255.</title>
        <authorList>
            <person name="Starkenburg S.R."/>
            <person name="Chain P.S."/>
            <person name="Sayavedra-Soto L.A."/>
            <person name="Hauser L."/>
            <person name="Land M.L."/>
            <person name="Larimer F.W."/>
            <person name="Malfatti S.A."/>
            <person name="Klotz M.G."/>
            <person name="Bottomley P.J."/>
            <person name="Arp D.J."/>
            <person name="Hickey W.J."/>
        </authorList>
    </citation>
    <scope>NUCLEOTIDE SEQUENCE [LARGE SCALE GENOMIC DNA]</scope>
    <source>
        <strain evidence="3">ATCC 25391 / DSM 10237 / CIP 104748 / NCIMB 11846 / Nb-255</strain>
    </source>
</reference>
<keyword evidence="1" id="KW-0472">Membrane</keyword>
<feature type="transmembrane region" description="Helical" evidence="1">
    <location>
        <begin position="118"/>
        <end position="137"/>
    </location>
</feature>
<evidence type="ECO:0000256" key="1">
    <source>
        <dbReference type="SAM" id="Phobius"/>
    </source>
</evidence>
<dbReference type="Pfam" id="PF07386">
    <property type="entry name" value="DUF1499"/>
    <property type="match status" value="1"/>
</dbReference>
<dbReference type="AlphaFoldDB" id="Q3SV10"/>
<evidence type="ECO:0000313" key="3">
    <source>
        <dbReference type="Proteomes" id="UP000002531"/>
    </source>
</evidence>
<accession>Q3SV10</accession>
<dbReference type="EMBL" id="CP000115">
    <property type="protein sequence ID" value="ABA03881.1"/>
    <property type="molecule type" value="Genomic_DNA"/>
</dbReference>
<dbReference type="Proteomes" id="UP000002531">
    <property type="component" value="Chromosome"/>
</dbReference>
<dbReference type="STRING" id="323098.Nwi_0614"/>
<gene>
    <name evidence="2" type="ordered locus">Nwi_0614</name>
</gene>
<evidence type="ECO:0008006" key="4">
    <source>
        <dbReference type="Google" id="ProtNLM"/>
    </source>
</evidence>
<dbReference type="HOGENOM" id="CLU_068029_0_0_5"/>
<dbReference type="KEGG" id="nwi:Nwi_0614"/>